<dbReference type="InterPro" id="IPR012347">
    <property type="entry name" value="Ferritin-like"/>
</dbReference>
<keyword evidence="4" id="KW-1185">Reference proteome</keyword>
<evidence type="ECO:0000313" key="4">
    <source>
        <dbReference type="Proteomes" id="UP001385892"/>
    </source>
</evidence>
<gene>
    <name evidence="3" type="ORF">WKW82_38055</name>
</gene>
<name>A0ABU8WY64_9BURK</name>
<organism evidence="3 4">
    <name type="scientific">Variovorax rhizosphaerae</name>
    <dbReference type="NCBI Taxonomy" id="1836200"/>
    <lineage>
        <taxon>Bacteria</taxon>
        <taxon>Pseudomonadati</taxon>
        <taxon>Pseudomonadota</taxon>
        <taxon>Betaproteobacteria</taxon>
        <taxon>Burkholderiales</taxon>
        <taxon>Comamonadaceae</taxon>
        <taxon>Variovorax</taxon>
    </lineage>
</organism>
<comment type="caution">
    <text evidence="3">The sequence shown here is derived from an EMBL/GenBank/DDBJ whole genome shotgun (WGS) entry which is preliminary data.</text>
</comment>
<protein>
    <submittedName>
        <fullName evidence="3">DUF4142 domain-containing protein</fullName>
    </submittedName>
</protein>
<proteinExistence type="predicted"/>
<dbReference type="Proteomes" id="UP001385892">
    <property type="component" value="Unassembled WGS sequence"/>
</dbReference>
<dbReference type="EMBL" id="JBBKZT010000043">
    <property type="protein sequence ID" value="MEJ8852476.1"/>
    <property type="molecule type" value="Genomic_DNA"/>
</dbReference>
<dbReference type="Gene3D" id="1.20.1260.10">
    <property type="match status" value="1"/>
</dbReference>
<feature type="domain" description="DUF4142" evidence="2">
    <location>
        <begin position="12"/>
        <end position="146"/>
    </location>
</feature>
<feature type="compositionally biased region" description="Basic and acidic residues" evidence="1">
    <location>
        <begin position="77"/>
        <end position="87"/>
    </location>
</feature>
<sequence>MSVYAADVPPKADQTFMTKAAGGGIYEVEVSKMAAAKAQRADVKSYAEMLVKDHTAANDELKQLASSKGVSVPSEMPAEKKAKLDKLSSSKDIDRDFVREVGLDDHKTDIALFEKASKEAKDADVKSWFGKTLPTLKSHRAQAEKLSHGDKMTMKH</sequence>
<dbReference type="RefSeq" id="WP_340348439.1">
    <property type="nucleotide sequence ID" value="NZ_JBBKZT010000043.1"/>
</dbReference>
<dbReference type="Pfam" id="PF13628">
    <property type="entry name" value="DUF4142"/>
    <property type="match status" value="1"/>
</dbReference>
<evidence type="ECO:0000256" key="1">
    <source>
        <dbReference type="SAM" id="MobiDB-lite"/>
    </source>
</evidence>
<dbReference type="PANTHER" id="PTHR38593:SF1">
    <property type="entry name" value="BLR2558 PROTEIN"/>
    <property type="match status" value="1"/>
</dbReference>
<reference evidence="3 4" key="1">
    <citation type="submission" date="2024-03" db="EMBL/GenBank/DDBJ databases">
        <title>Novel species of the genus Variovorax.</title>
        <authorList>
            <person name="Liu Q."/>
            <person name="Xin Y.-H."/>
        </authorList>
    </citation>
    <scope>NUCLEOTIDE SEQUENCE [LARGE SCALE GENOMIC DNA]</scope>
    <source>
        <strain evidence="3 4">KACC 18900</strain>
    </source>
</reference>
<dbReference type="PANTHER" id="PTHR38593">
    <property type="entry name" value="BLR2558 PROTEIN"/>
    <property type="match status" value="1"/>
</dbReference>
<accession>A0ABU8WY64</accession>
<evidence type="ECO:0000313" key="3">
    <source>
        <dbReference type="EMBL" id="MEJ8852476.1"/>
    </source>
</evidence>
<feature type="region of interest" description="Disordered" evidence="1">
    <location>
        <begin position="64"/>
        <end position="87"/>
    </location>
</feature>
<dbReference type="InterPro" id="IPR025419">
    <property type="entry name" value="DUF4142"/>
</dbReference>
<evidence type="ECO:0000259" key="2">
    <source>
        <dbReference type="Pfam" id="PF13628"/>
    </source>
</evidence>